<organism evidence="10 11">
    <name type="scientific">Candidatus Allofournierella merdipullorum</name>
    <dbReference type="NCBI Taxonomy" id="2838595"/>
    <lineage>
        <taxon>Bacteria</taxon>
        <taxon>Bacillati</taxon>
        <taxon>Bacillota</taxon>
        <taxon>Clostridia</taxon>
        <taxon>Eubacteriales</taxon>
        <taxon>Oscillospiraceae</taxon>
        <taxon>Allofournierella</taxon>
    </lineage>
</organism>
<dbReference type="Pfam" id="PF01035">
    <property type="entry name" value="DNA_binding_1"/>
    <property type="match status" value="1"/>
</dbReference>
<dbReference type="PROSITE" id="PS00374">
    <property type="entry name" value="MGMT"/>
    <property type="match status" value="1"/>
</dbReference>
<reference evidence="10" key="1">
    <citation type="journal article" date="2021" name="PeerJ">
        <title>Extensive microbial diversity within the chicken gut microbiome revealed by metagenomics and culture.</title>
        <authorList>
            <person name="Gilroy R."/>
            <person name="Ravi A."/>
            <person name="Getino M."/>
            <person name="Pursley I."/>
            <person name="Horton D.L."/>
            <person name="Alikhan N.F."/>
            <person name="Baker D."/>
            <person name="Gharbi K."/>
            <person name="Hall N."/>
            <person name="Watson M."/>
            <person name="Adriaenssens E.M."/>
            <person name="Foster-Nyarko E."/>
            <person name="Jarju S."/>
            <person name="Secka A."/>
            <person name="Antonio M."/>
            <person name="Oren A."/>
            <person name="Chaudhuri R.R."/>
            <person name="La Ragione R."/>
            <person name="Hildebrand F."/>
            <person name="Pallen M.J."/>
        </authorList>
    </citation>
    <scope>NUCLEOTIDE SEQUENCE</scope>
    <source>
        <strain evidence="10">ChiGjej4B4-18154</strain>
    </source>
</reference>
<evidence type="ECO:0000256" key="3">
    <source>
        <dbReference type="ARBA" id="ARBA00011918"/>
    </source>
</evidence>
<feature type="domain" description="Methylated-DNA-[protein]-cysteine S-methyltransferase DNA binding" evidence="9">
    <location>
        <begin position="77"/>
        <end position="162"/>
    </location>
</feature>
<proteinExistence type="inferred from homology"/>
<name>A0A9D2E4I1_9FIRM</name>
<dbReference type="GO" id="GO:0032259">
    <property type="term" value="P:methylation"/>
    <property type="evidence" value="ECO:0007669"/>
    <property type="project" value="UniProtKB-KW"/>
</dbReference>
<dbReference type="Gene3D" id="3.30.160.70">
    <property type="entry name" value="Methylated DNA-protein cysteine methyltransferase domain"/>
    <property type="match status" value="1"/>
</dbReference>
<dbReference type="InterPro" id="IPR001497">
    <property type="entry name" value="MethylDNA_cys_MeTrfase_AS"/>
</dbReference>
<evidence type="ECO:0000313" key="11">
    <source>
        <dbReference type="Proteomes" id="UP000824035"/>
    </source>
</evidence>
<dbReference type="PANTHER" id="PTHR10815:SF5">
    <property type="entry name" value="METHYLATED-DNA--PROTEIN-CYSTEINE METHYLTRANSFERASE"/>
    <property type="match status" value="1"/>
</dbReference>
<dbReference type="SUPFAM" id="SSF53155">
    <property type="entry name" value="Methylated DNA-protein cysteine methyltransferase domain"/>
    <property type="match status" value="1"/>
</dbReference>
<keyword evidence="6" id="KW-0227">DNA damage</keyword>
<dbReference type="AlphaFoldDB" id="A0A9D2E4I1"/>
<dbReference type="Gene3D" id="1.10.10.10">
    <property type="entry name" value="Winged helix-like DNA-binding domain superfamily/Winged helix DNA-binding domain"/>
    <property type="match status" value="1"/>
</dbReference>
<keyword evidence="5 10" id="KW-0808">Transferase</keyword>
<evidence type="ECO:0000256" key="5">
    <source>
        <dbReference type="ARBA" id="ARBA00022679"/>
    </source>
</evidence>
<dbReference type="GO" id="GO:0006281">
    <property type="term" value="P:DNA repair"/>
    <property type="evidence" value="ECO:0007669"/>
    <property type="project" value="UniProtKB-KW"/>
</dbReference>
<evidence type="ECO:0000256" key="6">
    <source>
        <dbReference type="ARBA" id="ARBA00022763"/>
    </source>
</evidence>
<comment type="catalytic activity">
    <reaction evidence="8">
        <text>a 6-O-methyl-2'-deoxyguanosine in DNA + L-cysteinyl-[protein] = S-methyl-L-cysteinyl-[protein] + a 2'-deoxyguanosine in DNA</text>
        <dbReference type="Rhea" id="RHEA:24000"/>
        <dbReference type="Rhea" id="RHEA-COMP:10131"/>
        <dbReference type="Rhea" id="RHEA-COMP:10132"/>
        <dbReference type="Rhea" id="RHEA-COMP:11367"/>
        <dbReference type="Rhea" id="RHEA-COMP:11368"/>
        <dbReference type="ChEBI" id="CHEBI:29950"/>
        <dbReference type="ChEBI" id="CHEBI:82612"/>
        <dbReference type="ChEBI" id="CHEBI:85445"/>
        <dbReference type="ChEBI" id="CHEBI:85448"/>
        <dbReference type="EC" id="2.1.1.63"/>
    </reaction>
</comment>
<evidence type="ECO:0000259" key="9">
    <source>
        <dbReference type="Pfam" id="PF01035"/>
    </source>
</evidence>
<dbReference type="EC" id="2.1.1.63" evidence="3"/>
<dbReference type="GO" id="GO:0003908">
    <property type="term" value="F:methylated-DNA-[protein]-cysteine S-methyltransferase activity"/>
    <property type="evidence" value="ECO:0007669"/>
    <property type="project" value="UniProtKB-EC"/>
</dbReference>
<dbReference type="NCBIfam" id="TIGR00589">
    <property type="entry name" value="ogt"/>
    <property type="match status" value="1"/>
</dbReference>
<comment type="similarity">
    <text evidence="2">Belongs to the MGMT family.</text>
</comment>
<dbReference type="InterPro" id="IPR036388">
    <property type="entry name" value="WH-like_DNA-bd_sf"/>
</dbReference>
<dbReference type="InterPro" id="IPR036631">
    <property type="entry name" value="MGMT_N_sf"/>
</dbReference>
<keyword evidence="7" id="KW-0234">DNA repair</keyword>
<evidence type="ECO:0000256" key="4">
    <source>
        <dbReference type="ARBA" id="ARBA00022603"/>
    </source>
</evidence>
<evidence type="ECO:0000256" key="2">
    <source>
        <dbReference type="ARBA" id="ARBA00008711"/>
    </source>
</evidence>
<protein>
    <recommendedName>
        <fullName evidence="3">methylated-DNA--[protein]-cysteine S-methyltransferase</fullName>
        <ecNumber evidence="3">2.1.1.63</ecNumber>
    </recommendedName>
</protein>
<dbReference type="Proteomes" id="UP000824035">
    <property type="component" value="Unassembled WGS sequence"/>
</dbReference>
<dbReference type="FunFam" id="1.10.10.10:FF:000214">
    <property type="entry name" value="Methylated-DNA--protein-cysteine methyltransferase"/>
    <property type="match status" value="1"/>
</dbReference>
<comment type="caution">
    <text evidence="10">The sequence shown here is derived from an EMBL/GenBank/DDBJ whole genome shotgun (WGS) entry which is preliminary data.</text>
</comment>
<keyword evidence="4 10" id="KW-0489">Methyltransferase</keyword>
<dbReference type="InterPro" id="IPR014048">
    <property type="entry name" value="MethylDNA_cys_MeTrfase_DNA-bd"/>
</dbReference>
<dbReference type="InterPro" id="IPR036217">
    <property type="entry name" value="MethylDNA_cys_MeTrfase_DNAb"/>
</dbReference>
<sequence length="166" mass="17595">MNGLLLESPVGPLWLTAQDGALTGCWFTRGRFLPTIPAEPPRSTHDPVLAEAQHWLAVYFSGRDPGPTPPLAAKGTDFQQEVWRQLAAVPYGAATSYGALAAPLAAARGIPKMSARAVGGAVGRNPISIFLPCHRVLGADGRLTGYGGGLENKIFLLRLEGIPFRP</sequence>
<accession>A0A9D2E4I1</accession>
<dbReference type="CDD" id="cd06445">
    <property type="entry name" value="ATase"/>
    <property type="match status" value="1"/>
</dbReference>
<dbReference type="EMBL" id="DXBV01000048">
    <property type="protein sequence ID" value="HIZ30662.1"/>
    <property type="molecule type" value="Genomic_DNA"/>
</dbReference>
<evidence type="ECO:0000256" key="7">
    <source>
        <dbReference type="ARBA" id="ARBA00023204"/>
    </source>
</evidence>
<reference evidence="10" key="2">
    <citation type="submission" date="2021-04" db="EMBL/GenBank/DDBJ databases">
        <authorList>
            <person name="Gilroy R."/>
        </authorList>
    </citation>
    <scope>NUCLEOTIDE SEQUENCE</scope>
    <source>
        <strain evidence="10">ChiGjej4B4-18154</strain>
    </source>
</reference>
<comment type="catalytic activity">
    <reaction evidence="1">
        <text>a 4-O-methyl-thymidine in DNA + L-cysteinyl-[protein] = a thymidine in DNA + S-methyl-L-cysteinyl-[protein]</text>
        <dbReference type="Rhea" id="RHEA:53428"/>
        <dbReference type="Rhea" id="RHEA-COMP:10131"/>
        <dbReference type="Rhea" id="RHEA-COMP:10132"/>
        <dbReference type="Rhea" id="RHEA-COMP:13555"/>
        <dbReference type="Rhea" id="RHEA-COMP:13556"/>
        <dbReference type="ChEBI" id="CHEBI:29950"/>
        <dbReference type="ChEBI" id="CHEBI:82612"/>
        <dbReference type="ChEBI" id="CHEBI:137386"/>
        <dbReference type="ChEBI" id="CHEBI:137387"/>
        <dbReference type="EC" id="2.1.1.63"/>
    </reaction>
</comment>
<dbReference type="SUPFAM" id="SSF46767">
    <property type="entry name" value="Methylated DNA-protein cysteine methyltransferase, C-terminal domain"/>
    <property type="match status" value="1"/>
</dbReference>
<evidence type="ECO:0000313" key="10">
    <source>
        <dbReference type="EMBL" id="HIZ30662.1"/>
    </source>
</evidence>
<dbReference type="PANTHER" id="PTHR10815">
    <property type="entry name" value="METHYLATED-DNA--PROTEIN-CYSTEINE METHYLTRANSFERASE"/>
    <property type="match status" value="1"/>
</dbReference>
<evidence type="ECO:0000256" key="8">
    <source>
        <dbReference type="ARBA" id="ARBA00049348"/>
    </source>
</evidence>
<evidence type="ECO:0000256" key="1">
    <source>
        <dbReference type="ARBA" id="ARBA00001286"/>
    </source>
</evidence>
<gene>
    <name evidence="10" type="ORF">H9813_05445</name>
</gene>